<proteinExistence type="predicted"/>
<reference evidence="2" key="1">
    <citation type="submission" date="2022-11" db="UniProtKB">
        <authorList>
            <consortium name="WormBaseParasite"/>
        </authorList>
    </citation>
    <scope>IDENTIFICATION</scope>
</reference>
<keyword evidence="1" id="KW-1185">Reference proteome</keyword>
<evidence type="ECO:0000313" key="1">
    <source>
        <dbReference type="Proteomes" id="UP000887563"/>
    </source>
</evidence>
<protein>
    <submittedName>
        <fullName evidence="2">Uncharacterized protein</fullName>
    </submittedName>
</protein>
<dbReference type="AlphaFoldDB" id="A0A914L3T0"/>
<dbReference type="Proteomes" id="UP000887563">
    <property type="component" value="Unplaced"/>
</dbReference>
<dbReference type="PROSITE" id="PS51257">
    <property type="entry name" value="PROKAR_LIPOPROTEIN"/>
    <property type="match status" value="1"/>
</dbReference>
<sequence length="124" mass="13890">MKSYKFDVDLVTFRSIKSSIIKQVFLAGVGFGCFLRKQSKGEQLFEVRIRLRGLNIPGNLFTQLLCHAILVDASSVSRKRSFFPSAAFRFEPMHISIVDCYLVVGIIPRSPSCQCTARPTGITD</sequence>
<name>A0A914L3T0_MELIC</name>
<organism evidence="1 2">
    <name type="scientific">Meloidogyne incognita</name>
    <name type="common">Southern root-knot nematode worm</name>
    <name type="synonym">Oxyuris incognita</name>
    <dbReference type="NCBI Taxonomy" id="6306"/>
    <lineage>
        <taxon>Eukaryota</taxon>
        <taxon>Metazoa</taxon>
        <taxon>Ecdysozoa</taxon>
        <taxon>Nematoda</taxon>
        <taxon>Chromadorea</taxon>
        <taxon>Rhabditida</taxon>
        <taxon>Tylenchina</taxon>
        <taxon>Tylenchomorpha</taxon>
        <taxon>Tylenchoidea</taxon>
        <taxon>Meloidogynidae</taxon>
        <taxon>Meloidogyninae</taxon>
        <taxon>Meloidogyne</taxon>
        <taxon>Meloidogyne incognita group</taxon>
    </lineage>
</organism>
<accession>A0A914L3T0</accession>
<evidence type="ECO:0000313" key="2">
    <source>
        <dbReference type="WBParaSite" id="Minc3s00245g08440"/>
    </source>
</evidence>
<dbReference type="WBParaSite" id="Minc3s00245g08440">
    <property type="protein sequence ID" value="Minc3s00245g08440"/>
    <property type="gene ID" value="Minc3s00245g08440"/>
</dbReference>